<evidence type="ECO:0000313" key="4">
    <source>
        <dbReference type="Proteomes" id="UP000252669"/>
    </source>
</evidence>
<dbReference type="EMBL" id="PDKB01000024">
    <property type="protein sequence ID" value="RBQ28076.1"/>
    <property type="molecule type" value="Genomic_DNA"/>
</dbReference>
<dbReference type="RefSeq" id="WP_113895277.1">
    <property type="nucleotide sequence ID" value="NZ_JANJGA010000005.1"/>
</dbReference>
<name>A0A366MP90_9BACT</name>
<keyword evidence="1" id="KW-1133">Transmembrane helix</keyword>
<proteinExistence type="predicted"/>
<evidence type="ECO:0000256" key="1">
    <source>
        <dbReference type="SAM" id="Phobius"/>
    </source>
</evidence>
<comment type="caution">
    <text evidence="3">The sequence shown here is derived from an EMBL/GenBank/DDBJ whole genome shotgun (WGS) entry which is preliminary data.</text>
</comment>
<dbReference type="InterPro" id="IPR029151">
    <property type="entry name" value="Sensor-like_sf"/>
</dbReference>
<dbReference type="AlphaFoldDB" id="A0A366MP90"/>
<dbReference type="InterPro" id="IPR029150">
    <property type="entry name" value="dCache_3"/>
</dbReference>
<reference evidence="3 4" key="1">
    <citation type="submission" date="2017-10" db="EMBL/GenBank/DDBJ databases">
        <title>Genomics of the genus Arcobacter.</title>
        <authorList>
            <person name="Perez-Cataluna A."/>
            <person name="Figueras M.J."/>
        </authorList>
    </citation>
    <scope>NUCLEOTIDE SEQUENCE [LARGE SCALE GENOMIC DNA]</scope>
    <source>
        <strain evidence="3 4">CECT 9230</strain>
    </source>
</reference>
<evidence type="ECO:0000259" key="2">
    <source>
        <dbReference type="Pfam" id="PF14827"/>
    </source>
</evidence>
<dbReference type="Proteomes" id="UP000252669">
    <property type="component" value="Unassembled WGS sequence"/>
</dbReference>
<keyword evidence="1" id="KW-0472">Membrane</keyword>
<gene>
    <name evidence="3" type="ORF">CRU91_11030</name>
</gene>
<dbReference type="SUPFAM" id="SSF103190">
    <property type="entry name" value="Sensory domain-like"/>
    <property type="match status" value="1"/>
</dbReference>
<feature type="domain" description="Double Cache" evidence="2">
    <location>
        <begin position="44"/>
        <end position="273"/>
    </location>
</feature>
<evidence type="ECO:0000313" key="3">
    <source>
        <dbReference type="EMBL" id="RBQ28076.1"/>
    </source>
</evidence>
<dbReference type="Pfam" id="PF14827">
    <property type="entry name" value="dCache_3"/>
    <property type="match status" value="1"/>
</dbReference>
<sequence>MILLFKSYKKTFILFSLFIAILLYFLYKYNNILNQRTLDILVSNQVQIAQNELENQKNQALSLALMFSKNQDIIKNLEESNHIELKKELVKLIEIIKTYTKHDIDIQIHTKDLEVFTRSWEDKDFGLKLESFREGLVKVKNTKEPYVSSELGKRFNIKAIAPIFDKNSIFIGSVEVIVDFSFLIERLKAFGIGSIVLLETKYLDIAKYHNNNKVLENFVVLQNSFNKTLFETLSKNTNYLKNDKFYYETNDRIITQIPLGSFENNSVGVLVICFDKNINNFSYLPKYDYLGDITVKQEKKDFTSSQRKEIIIK</sequence>
<protein>
    <submittedName>
        <fullName evidence="3">Chemotaxis protein</fullName>
    </submittedName>
</protein>
<keyword evidence="4" id="KW-1185">Reference proteome</keyword>
<organism evidence="3 4">
    <name type="scientific">Aliarcobacter vitoriensis</name>
    <dbReference type="NCBI Taxonomy" id="2011099"/>
    <lineage>
        <taxon>Bacteria</taxon>
        <taxon>Pseudomonadati</taxon>
        <taxon>Campylobacterota</taxon>
        <taxon>Epsilonproteobacteria</taxon>
        <taxon>Campylobacterales</taxon>
        <taxon>Arcobacteraceae</taxon>
        <taxon>Aliarcobacter</taxon>
    </lineage>
</organism>
<accession>A0A366MP90</accession>
<dbReference type="OrthoDB" id="5338538at2"/>
<feature type="transmembrane region" description="Helical" evidence="1">
    <location>
        <begin position="12"/>
        <end position="29"/>
    </location>
</feature>
<keyword evidence="1" id="KW-0812">Transmembrane</keyword>
<dbReference type="Gene3D" id="3.30.450.20">
    <property type="entry name" value="PAS domain"/>
    <property type="match status" value="1"/>
</dbReference>